<sequence>MNFSMKTLVTFVFSILSIVSFVHCHPKITNTLGYGIKASRTLCFYGDKSCYFAGNYGCARFCDRHGFITGNCKPEGNVNICCCFDPFDNMGPK</sequence>
<organism evidence="2 3">
    <name type="scientific">Thlaspi arvense</name>
    <name type="common">Field penny-cress</name>
    <dbReference type="NCBI Taxonomy" id="13288"/>
    <lineage>
        <taxon>Eukaryota</taxon>
        <taxon>Viridiplantae</taxon>
        <taxon>Streptophyta</taxon>
        <taxon>Embryophyta</taxon>
        <taxon>Tracheophyta</taxon>
        <taxon>Spermatophyta</taxon>
        <taxon>Magnoliopsida</taxon>
        <taxon>eudicotyledons</taxon>
        <taxon>Gunneridae</taxon>
        <taxon>Pentapetalae</taxon>
        <taxon>rosids</taxon>
        <taxon>malvids</taxon>
        <taxon>Brassicales</taxon>
        <taxon>Brassicaceae</taxon>
        <taxon>Thlaspideae</taxon>
        <taxon>Thlaspi</taxon>
    </lineage>
</organism>
<feature type="non-terminal residue" evidence="2">
    <location>
        <position position="93"/>
    </location>
</feature>
<dbReference type="EMBL" id="OU466863">
    <property type="protein sequence ID" value="CAH2079971.1"/>
    <property type="molecule type" value="Genomic_DNA"/>
</dbReference>
<keyword evidence="3" id="KW-1185">Reference proteome</keyword>
<reference evidence="2 3" key="1">
    <citation type="submission" date="2022-03" db="EMBL/GenBank/DDBJ databases">
        <authorList>
            <person name="Nunn A."/>
            <person name="Chopra R."/>
            <person name="Nunn A."/>
            <person name="Contreras Garrido A."/>
        </authorList>
    </citation>
    <scope>NUCLEOTIDE SEQUENCE [LARGE SCALE GENOMIC DNA]</scope>
</reference>
<dbReference type="Proteomes" id="UP000836841">
    <property type="component" value="Chromosome 7"/>
</dbReference>
<gene>
    <name evidence="2" type="ORF">TAV2_LOCUS23169</name>
</gene>
<evidence type="ECO:0000313" key="3">
    <source>
        <dbReference type="Proteomes" id="UP000836841"/>
    </source>
</evidence>
<evidence type="ECO:0000256" key="1">
    <source>
        <dbReference type="SAM" id="SignalP"/>
    </source>
</evidence>
<protein>
    <submittedName>
        <fullName evidence="2">Uncharacterized protein</fullName>
    </submittedName>
</protein>
<name>A0AAU9T6T2_THLAR</name>
<feature type="chain" id="PRO_5043964647" evidence="1">
    <location>
        <begin position="25"/>
        <end position="93"/>
    </location>
</feature>
<proteinExistence type="predicted"/>
<feature type="signal peptide" evidence="1">
    <location>
        <begin position="1"/>
        <end position="24"/>
    </location>
</feature>
<dbReference type="AlphaFoldDB" id="A0AAU9T6T2"/>
<keyword evidence="1" id="KW-0732">Signal</keyword>
<accession>A0AAU9T6T2</accession>
<evidence type="ECO:0000313" key="2">
    <source>
        <dbReference type="EMBL" id="CAH2079971.1"/>
    </source>
</evidence>